<reference evidence="6" key="1">
    <citation type="journal article" date="2019" name="Int. J. Syst. Evol. Microbiol.">
        <title>The Global Catalogue of Microorganisms (GCM) 10K type strain sequencing project: providing services to taxonomists for standard genome sequencing and annotation.</title>
        <authorList>
            <consortium name="The Broad Institute Genomics Platform"/>
            <consortium name="The Broad Institute Genome Sequencing Center for Infectious Disease"/>
            <person name="Wu L."/>
            <person name="Ma J."/>
        </authorList>
    </citation>
    <scope>NUCLEOTIDE SEQUENCE [LARGE SCALE GENOMIC DNA]</scope>
    <source>
        <strain evidence="6">JCM 31486</strain>
    </source>
</reference>
<accession>A0ABW3MJZ3</accession>
<dbReference type="InterPro" id="IPR027417">
    <property type="entry name" value="P-loop_NTPase"/>
</dbReference>
<comment type="caution">
    <text evidence="5">The sequence shown here is derived from an EMBL/GenBank/DDBJ whole genome shotgun (WGS) entry which is preliminary data.</text>
</comment>
<dbReference type="GO" id="GO:0005524">
    <property type="term" value="F:ATP binding"/>
    <property type="evidence" value="ECO:0007669"/>
    <property type="project" value="UniProtKB-KW"/>
</dbReference>
<feature type="non-terminal residue" evidence="5">
    <location>
        <position position="64"/>
    </location>
</feature>
<keyword evidence="2" id="KW-0547">Nucleotide-binding</keyword>
<evidence type="ECO:0000313" key="5">
    <source>
        <dbReference type="EMBL" id="MFD1049390.1"/>
    </source>
</evidence>
<evidence type="ECO:0000259" key="4">
    <source>
        <dbReference type="Pfam" id="PF00005"/>
    </source>
</evidence>
<proteinExistence type="predicted"/>
<dbReference type="PANTHER" id="PTHR42939:SF1">
    <property type="entry name" value="ABC TRANSPORTER ATP-BINDING PROTEIN ALBC-RELATED"/>
    <property type="match status" value="1"/>
</dbReference>
<organism evidence="5 6">
    <name type="scientific">Kibdelosporangium lantanae</name>
    <dbReference type="NCBI Taxonomy" id="1497396"/>
    <lineage>
        <taxon>Bacteria</taxon>
        <taxon>Bacillati</taxon>
        <taxon>Actinomycetota</taxon>
        <taxon>Actinomycetes</taxon>
        <taxon>Pseudonocardiales</taxon>
        <taxon>Pseudonocardiaceae</taxon>
        <taxon>Kibdelosporangium</taxon>
    </lineage>
</organism>
<keyword evidence="1" id="KW-0813">Transport</keyword>
<dbReference type="SUPFAM" id="SSF52540">
    <property type="entry name" value="P-loop containing nucleoside triphosphate hydrolases"/>
    <property type="match status" value="1"/>
</dbReference>
<dbReference type="PANTHER" id="PTHR42939">
    <property type="entry name" value="ABC TRANSPORTER ATP-BINDING PROTEIN ALBC-RELATED"/>
    <property type="match status" value="1"/>
</dbReference>
<keyword evidence="3 5" id="KW-0067">ATP-binding</keyword>
<dbReference type="InterPro" id="IPR003439">
    <property type="entry name" value="ABC_transporter-like_ATP-bd"/>
</dbReference>
<dbReference type="InterPro" id="IPR051782">
    <property type="entry name" value="ABC_Transporter_VariousFunc"/>
</dbReference>
<evidence type="ECO:0000256" key="3">
    <source>
        <dbReference type="ARBA" id="ARBA00022840"/>
    </source>
</evidence>
<dbReference type="Proteomes" id="UP001597045">
    <property type="component" value="Unassembled WGS sequence"/>
</dbReference>
<evidence type="ECO:0000256" key="2">
    <source>
        <dbReference type="ARBA" id="ARBA00022741"/>
    </source>
</evidence>
<protein>
    <submittedName>
        <fullName evidence="5">ATP-binding cassette domain-containing protein</fullName>
    </submittedName>
</protein>
<dbReference type="Gene3D" id="3.40.50.300">
    <property type="entry name" value="P-loop containing nucleotide triphosphate hydrolases"/>
    <property type="match status" value="1"/>
</dbReference>
<evidence type="ECO:0000313" key="6">
    <source>
        <dbReference type="Proteomes" id="UP001597045"/>
    </source>
</evidence>
<feature type="domain" description="ABC transporter" evidence="4">
    <location>
        <begin position="21"/>
        <end position="62"/>
    </location>
</feature>
<gene>
    <name evidence="5" type="ORF">ACFQ1S_29560</name>
</gene>
<sequence length="64" mass="6491">MNLIETESLEKRYGGKVTALADLTVTIEPGIVGLVGANGAGKSTLIKLSLGLLAPTAGKIRVLG</sequence>
<keyword evidence="6" id="KW-1185">Reference proteome</keyword>
<dbReference type="Pfam" id="PF00005">
    <property type="entry name" value="ABC_tran"/>
    <property type="match status" value="1"/>
</dbReference>
<evidence type="ECO:0000256" key="1">
    <source>
        <dbReference type="ARBA" id="ARBA00022448"/>
    </source>
</evidence>
<dbReference type="EMBL" id="JBHTIS010002148">
    <property type="protein sequence ID" value="MFD1049390.1"/>
    <property type="molecule type" value="Genomic_DNA"/>
</dbReference>
<name>A0ABW3MJZ3_9PSEU</name>